<evidence type="ECO:0000256" key="1">
    <source>
        <dbReference type="SAM" id="MobiDB-lite"/>
    </source>
</evidence>
<feature type="compositionally biased region" description="Low complexity" evidence="1">
    <location>
        <begin position="54"/>
        <end position="67"/>
    </location>
</feature>
<dbReference type="OrthoDB" id="4563217at2"/>
<dbReference type="EMBL" id="VJWX01000004">
    <property type="protein sequence ID" value="TVT62487.1"/>
    <property type="molecule type" value="Genomic_DNA"/>
</dbReference>
<dbReference type="PANTHER" id="PTHR14136">
    <property type="entry name" value="BTB_POZ DOMAIN-CONTAINING PROTEIN KCTD9"/>
    <property type="match status" value="1"/>
</dbReference>
<evidence type="ECO:0000313" key="3">
    <source>
        <dbReference type="Proteomes" id="UP000320011"/>
    </source>
</evidence>
<proteinExistence type="predicted"/>
<dbReference type="SUPFAM" id="SSF141571">
    <property type="entry name" value="Pentapeptide repeat-like"/>
    <property type="match status" value="1"/>
</dbReference>
<dbReference type="InterPro" id="IPR001646">
    <property type="entry name" value="5peptide_repeat"/>
</dbReference>
<keyword evidence="3" id="KW-1185">Reference proteome</keyword>
<dbReference type="Gene3D" id="2.160.20.80">
    <property type="entry name" value="E3 ubiquitin-protein ligase SopA"/>
    <property type="match status" value="1"/>
</dbReference>
<sequence>MTGGRHNGGRRRVGQYSRPNMRGIRRPAGPTARRRVPAGLGRIRHRTRTRTRPRAAAASSTSGTAASPRRRFDLTQVLTLGAVLVSLVFAIPQAKNAEATLKATEAQAENLRQQQLTDRFSKAIEQLGTRDNLDVRLGGIYALERIARDSPDDQPAMVNVLTAFVRETTKRDPQGRCPNQPPTVDVQAALTVVTHRNPRDNDPRIDLSNVCLAQVDLKRAYLRYAYLAGANLRGADLRGANLETTSFDNADLRGAYLQGGGYADIAGDARYAVAPTNLLAASFRGADLTGAYLGGAYLRNAFFNGANLTGAHFTGADLTVADFTGADLSGTSLTCTPARDETGVEFALFCR</sequence>
<reference evidence="2 3" key="2">
    <citation type="submission" date="2019-08" db="EMBL/GenBank/DDBJ databases">
        <title>Amycolatopsis acidicola sp. nov., isolated from peat swamp forest soil.</title>
        <authorList>
            <person name="Srisuk N."/>
        </authorList>
    </citation>
    <scope>NUCLEOTIDE SEQUENCE [LARGE SCALE GENOMIC DNA]</scope>
    <source>
        <strain evidence="2 3">TBRC 6029</strain>
    </source>
</reference>
<accession>A0A558DNA5</accession>
<dbReference type="InterPro" id="IPR051082">
    <property type="entry name" value="Pentapeptide-BTB/POZ_domain"/>
</dbReference>
<gene>
    <name evidence="2" type="ORF">FNH05_00950</name>
</gene>
<feature type="compositionally biased region" description="Basic residues" evidence="1">
    <location>
        <begin position="32"/>
        <end position="53"/>
    </location>
</feature>
<dbReference type="PANTHER" id="PTHR14136:SF17">
    <property type="entry name" value="BTB_POZ DOMAIN-CONTAINING PROTEIN KCTD9"/>
    <property type="match status" value="1"/>
</dbReference>
<protein>
    <submittedName>
        <fullName evidence="2">Pentapeptide repeat-containing protein</fullName>
    </submittedName>
</protein>
<organism evidence="2 3">
    <name type="scientific">Amycolatopsis rhizosphaerae</name>
    <dbReference type="NCBI Taxonomy" id="2053003"/>
    <lineage>
        <taxon>Bacteria</taxon>
        <taxon>Bacillati</taxon>
        <taxon>Actinomycetota</taxon>
        <taxon>Actinomycetes</taxon>
        <taxon>Pseudonocardiales</taxon>
        <taxon>Pseudonocardiaceae</taxon>
        <taxon>Amycolatopsis</taxon>
    </lineage>
</organism>
<dbReference type="Pfam" id="PF00805">
    <property type="entry name" value="Pentapeptide"/>
    <property type="match status" value="2"/>
</dbReference>
<feature type="region of interest" description="Disordered" evidence="1">
    <location>
        <begin position="1"/>
        <end position="67"/>
    </location>
</feature>
<name>A0A558DNA5_9PSEU</name>
<evidence type="ECO:0000313" key="2">
    <source>
        <dbReference type="EMBL" id="TVT62487.1"/>
    </source>
</evidence>
<comment type="caution">
    <text evidence="2">The sequence shown here is derived from an EMBL/GenBank/DDBJ whole genome shotgun (WGS) entry which is preliminary data.</text>
</comment>
<dbReference type="AlphaFoldDB" id="A0A558DNA5"/>
<reference evidence="2 3" key="1">
    <citation type="submission" date="2019-07" db="EMBL/GenBank/DDBJ databases">
        <authorList>
            <person name="Duangmal K."/>
            <person name="Teo W.F.A."/>
        </authorList>
    </citation>
    <scope>NUCLEOTIDE SEQUENCE [LARGE SCALE GENOMIC DNA]</scope>
    <source>
        <strain evidence="2 3">TBRC 6029</strain>
    </source>
</reference>
<dbReference type="Proteomes" id="UP000320011">
    <property type="component" value="Unassembled WGS sequence"/>
</dbReference>